<accession>A0ABQ7R1R7</accession>
<evidence type="ECO:0000259" key="2">
    <source>
        <dbReference type="SMART" id="SM01220"/>
    </source>
</evidence>
<feature type="compositionally biased region" description="Polar residues" evidence="1">
    <location>
        <begin position="250"/>
        <end position="259"/>
    </location>
</feature>
<feature type="region of interest" description="Disordered" evidence="1">
    <location>
        <begin position="140"/>
        <end position="172"/>
    </location>
</feature>
<keyword evidence="4" id="KW-1185">Reference proteome</keyword>
<feature type="compositionally biased region" description="Basic and acidic residues" evidence="1">
    <location>
        <begin position="1005"/>
        <end position="1020"/>
    </location>
</feature>
<proteinExistence type="predicted"/>
<gene>
    <name evidence="3" type="ORF">JYU34_002256</name>
</gene>
<feature type="compositionally biased region" description="Pro residues" evidence="1">
    <location>
        <begin position="155"/>
        <end position="169"/>
    </location>
</feature>
<feature type="region of interest" description="Disordered" evidence="1">
    <location>
        <begin position="808"/>
        <end position="841"/>
    </location>
</feature>
<comment type="caution">
    <text evidence="3">The sequence shown here is derived from an EMBL/GenBank/DDBJ whole genome shotgun (WGS) entry which is preliminary data.</text>
</comment>
<reference evidence="3 4" key="1">
    <citation type="submission" date="2021-06" db="EMBL/GenBank/DDBJ databases">
        <title>A haploid diamondback moth (Plutella xylostella L.) genome assembly resolves 31 chromosomes and identifies a diamide resistance mutation.</title>
        <authorList>
            <person name="Ward C.M."/>
            <person name="Perry K.D."/>
            <person name="Baker G."/>
            <person name="Powis K."/>
            <person name="Heckel D.G."/>
            <person name="Baxter S.W."/>
        </authorList>
    </citation>
    <scope>NUCLEOTIDE SEQUENCE [LARGE SCALE GENOMIC DNA]</scope>
    <source>
        <strain evidence="3 4">LV</strain>
        <tissue evidence="3">Single pupa</tissue>
    </source>
</reference>
<dbReference type="SMART" id="SM01220">
    <property type="entry name" value="FSA_C"/>
    <property type="match status" value="1"/>
</dbReference>
<dbReference type="Proteomes" id="UP000823941">
    <property type="component" value="Chromosome 4"/>
</dbReference>
<evidence type="ECO:0000256" key="1">
    <source>
        <dbReference type="SAM" id="MobiDB-lite"/>
    </source>
</evidence>
<evidence type="ECO:0000313" key="4">
    <source>
        <dbReference type="Proteomes" id="UP000823941"/>
    </source>
</evidence>
<dbReference type="EMBL" id="JAHIBW010000004">
    <property type="protein sequence ID" value="KAG7311225.1"/>
    <property type="molecule type" value="Genomic_DNA"/>
</dbReference>
<feature type="domain" description="Bridge-like lipid transfer protein family member 1 C-terminal" evidence="2">
    <location>
        <begin position="536"/>
        <end position="1198"/>
    </location>
</feature>
<sequence length="1202" mass="132471">MGAGSSGETLLLGDDEHRLADIIEGASWSSVESDTGPSRSASLRGSGARVSFQPPPVQRQRSLPQPSWRHDPGLLTTDGGGQSSTESKTQSQSSKAKQTEPNIDFELDVKVHINSGKCMLHTKEPTKDDDMKIGSRMRVGRSCSGGVSELGVGAPPSPPARRAKPPAPRSPAIDLTVFRVPGLDVKVHYESKTVSPSPGEARKVPCKKAALFAWLTLQSIPEETVISPHILEFLEQTLEPLPPKHEPQPQAETSRATEDPSYNQYVYASFPVDVIVHFHMQPSTFRFSCLPASRVECLLQLPSLQIVASSKRATDHEYNDEGSRSFCLAPVDVMVHFHMQPSTFRFSCLPASRVECLLQLPSLQIVASSKRATDQDVTEPAIAMGGLSVTGCLADFSVYIFHPYGGKKSSVKEAQWSPLSDTERKDSLSVNVEFVKFHLSRSRKLDHAHNDQSKATVRFSTIVDIGSASFKYDMRRLSEILAFPKAWYRRTIVRRMFLGDLSINQPHEASPQANNVPVSPVLPQRERAKTMNSQASRDSTASMTAGNAAWETLVLFAVNFTKLNVQMNMGNVMGNVSWLSNDFNCTGRLGIGSTGHRNMLVGVALGGSSLDARGGIPYSCLSNEFHCTGRLGLGSTGHRNMLVGVALGGSSLDARGGIVGGAISLSSLDTYVHIEEEPGRSPGHVAGLSLGALELRLEYMGGGVLMARVSRLQCKLRDEWREPAQPRGSLQYMARVSRLQCKLRDEWREPAQPRGPSIILLHGALSWHQLQILMSRSSTPELLKMQLKLEEFFSQQFKSSRRVFSSLQGGQGYRGARARAKDKGAPPPSSSSAAAPVPQPELRHHRHWQKVLQLITGVRLTTLPETMQCNGTVLGGTMELQGTNVSLACFHGNSFKAKSWALFSLKEPCISFATEAQQRPNDEGEMEVHVVQSLTASLGSSSSAGARHQSMGTVCRMTRALLFPPQFKTLREWFHYAFANSEIDAIENFPSIERDAPSGPNTSSVERDRERDRERRERGAADKHVREVIFALPALRLLQRTDHRQRAQPPTENDKKPVVDCSFMTEFEDHIFVSVDAEAFLFLHDLISSYIKEKDRVMAGTGRSAWGENGTTAAAGDDCKPSLPQDYRDYNCLQWHLEPTVRLLSWGGKSIEPYGVDYILQKLGFSHARTTIPKWLQRGTLDPLDKLLSLVLLRLVAIVPHK</sequence>
<dbReference type="Pfam" id="PF25040">
    <property type="entry name" value="BLTP1_C"/>
    <property type="match status" value="6"/>
</dbReference>
<dbReference type="InterPro" id="IPR056742">
    <property type="entry name" value="BLTP1_C"/>
</dbReference>
<feature type="compositionally biased region" description="Low complexity" evidence="1">
    <location>
        <begin position="36"/>
        <end position="51"/>
    </location>
</feature>
<dbReference type="PANTHER" id="PTHR31640:SF1">
    <property type="entry name" value="BRIDGE-LIKE LIPID TRANSFER PROTEIN FAMILY MEMBER 1"/>
    <property type="match status" value="1"/>
</dbReference>
<feature type="compositionally biased region" description="Low complexity" evidence="1">
    <location>
        <begin position="83"/>
        <end position="96"/>
    </location>
</feature>
<evidence type="ECO:0000313" key="3">
    <source>
        <dbReference type="EMBL" id="KAG7311225.1"/>
    </source>
</evidence>
<dbReference type="InterPro" id="IPR033616">
    <property type="entry name" value="BLTP1"/>
</dbReference>
<feature type="region of interest" description="Disordered" evidence="1">
    <location>
        <begin position="991"/>
        <end position="1020"/>
    </location>
</feature>
<feature type="region of interest" description="Disordered" evidence="1">
    <location>
        <begin position="25"/>
        <end position="103"/>
    </location>
</feature>
<dbReference type="PANTHER" id="PTHR31640">
    <property type="entry name" value="TRANSMEMBRANE PROTEIN KIAA1109"/>
    <property type="match status" value="1"/>
</dbReference>
<protein>
    <recommendedName>
        <fullName evidence="2">Bridge-like lipid transfer protein family member 1 C-terminal domain-containing protein</fullName>
    </recommendedName>
</protein>
<name>A0ABQ7R1R7_PLUXY</name>
<feature type="region of interest" description="Disordered" evidence="1">
    <location>
        <begin position="240"/>
        <end position="259"/>
    </location>
</feature>
<organism evidence="3 4">
    <name type="scientific">Plutella xylostella</name>
    <name type="common">Diamondback moth</name>
    <name type="synonym">Plutella maculipennis</name>
    <dbReference type="NCBI Taxonomy" id="51655"/>
    <lineage>
        <taxon>Eukaryota</taxon>
        <taxon>Metazoa</taxon>
        <taxon>Ecdysozoa</taxon>
        <taxon>Arthropoda</taxon>
        <taxon>Hexapoda</taxon>
        <taxon>Insecta</taxon>
        <taxon>Pterygota</taxon>
        <taxon>Neoptera</taxon>
        <taxon>Endopterygota</taxon>
        <taxon>Lepidoptera</taxon>
        <taxon>Glossata</taxon>
        <taxon>Ditrysia</taxon>
        <taxon>Yponomeutoidea</taxon>
        <taxon>Plutellidae</taxon>
        <taxon>Plutella</taxon>
    </lineage>
</organism>